<name>A0A9X6N9T7_HYPEX</name>
<dbReference type="SUPFAM" id="SSF54897">
    <property type="entry name" value="Protease propeptides/inhibitors"/>
    <property type="match status" value="1"/>
</dbReference>
<keyword evidence="8" id="KW-0862">Zinc</keyword>
<dbReference type="PROSITE" id="PS52035">
    <property type="entry name" value="PEPTIDASE_M14"/>
    <property type="match status" value="1"/>
</dbReference>
<dbReference type="FunFam" id="3.40.630.10:FF:000084">
    <property type="entry name" value="Carboxypeptidase B2"/>
    <property type="match status" value="1"/>
</dbReference>
<evidence type="ECO:0000256" key="1">
    <source>
        <dbReference type="ARBA" id="ARBA00001947"/>
    </source>
</evidence>
<dbReference type="Gene3D" id="3.30.70.340">
    <property type="entry name" value="Metallocarboxypeptidase-like"/>
    <property type="match status" value="1"/>
</dbReference>
<sequence>MLKIQLCLLALLLGLAIAEETRKSYKGYKVYLLTLETQAQLDFLNRMNDDLLTKDLAGEVELWTERNQLTKALPQTVNMMVSPREDKEFLRLINGQTIQHKVEIPDLSVLLEEESYISPSDQRVISEGGMTWTAYHRYSTIERFLETLATNYSAIVEKSTLGKSYEGRNLYLMKIGKPRADGKTKPAVWMDAQIHAREWIACATVTYMMNKLVTEYGLNETVTRMVDQIDWYVLPVINVDGYEFTHTNERLNRLTRQINPFSSRIGADPNRNYDHKWMLQGATQQAGTEIYAGPFPFSEPENLHLTEAVLQRRNQIKTLLTFHSAVQMWLLPWGYDLIYPDDYQDLMQMGVRATDALTAVYGTRYAVGSSTELLGAAAGATDDWGKAKAGVKYSVTVELRNPRGFGAPSTASSFILPPEQIIPSGLETFEAIRVVGEIVYQEFGPTLN</sequence>
<evidence type="ECO:0000256" key="5">
    <source>
        <dbReference type="ARBA" id="ARBA00022723"/>
    </source>
</evidence>
<dbReference type="Proteomes" id="UP000192578">
    <property type="component" value="Unassembled WGS sequence"/>
</dbReference>
<dbReference type="PRINTS" id="PR00765">
    <property type="entry name" value="CRBOXYPTASEA"/>
</dbReference>
<comment type="caution">
    <text evidence="14">The sequence shown here is derived from an EMBL/GenBank/DDBJ whole genome shotgun (WGS) entry which is preliminary data.</text>
</comment>
<dbReference type="GO" id="GO:0006508">
    <property type="term" value="P:proteolysis"/>
    <property type="evidence" value="ECO:0007669"/>
    <property type="project" value="UniProtKB-KW"/>
</dbReference>
<feature type="signal peptide" evidence="12">
    <location>
        <begin position="1"/>
        <end position="18"/>
    </location>
</feature>
<dbReference type="PANTHER" id="PTHR11705:SF91">
    <property type="entry name" value="FI01817P-RELATED"/>
    <property type="match status" value="1"/>
</dbReference>
<keyword evidence="6 12" id="KW-0732">Signal</keyword>
<dbReference type="InterPro" id="IPR036990">
    <property type="entry name" value="M14A-like_propep"/>
</dbReference>
<dbReference type="EMBL" id="MTYJ01000183">
    <property type="protein sequence ID" value="OWA50155.1"/>
    <property type="molecule type" value="Genomic_DNA"/>
</dbReference>
<feature type="chain" id="PRO_5040798184" evidence="12">
    <location>
        <begin position="19"/>
        <end position="448"/>
    </location>
</feature>
<evidence type="ECO:0000256" key="6">
    <source>
        <dbReference type="ARBA" id="ARBA00022729"/>
    </source>
</evidence>
<dbReference type="Gene3D" id="3.40.630.10">
    <property type="entry name" value="Zn peptidases"/>
    <property type="match status" value="1"/>
</dbReference>
<gene>
    <name evidence="14" type="ORF">BV898_14680</name>
</gene>
<dbReference type="GO" id="GO:0004181">
    <property type="term" value="F:metallocarboxypeptidase activity"/>
    <property type="evidence" value="ECO:0007669"/>
    <property type="project" value="InterPro"/>
</dbReference>
<keyword evidence="5" id="KW-0479">Metal-binding</keyword>
<proteinExistence type="inferred from homology"/>
<dbReference type="SUPFAM" id="SSF53187">
    <property type="entry name" value="Zn-dependent exopeptidases"/>
    <property type="match status" value="1"/>
</dbReference>
<feature type="active site" description="Proton donor/acceptor" evidence="11">
    <location>
        <position position="398"/>
    </location>
</feature>
<protein>
    <submittedName>
        <fullName evidence="14">Carboxypeptidase B</fullName>
    </submittedName>
</protein>
<organism evidence="14 15">
    <name type="scientific">Hypsibius exemplaris</name>
    <name type="common">Freshwater tardigrade</name>
    <dbReference type="NCBI Taxonomy" id="2072580"/>
    <lineage>
        <taxon>Eukaryota</taxon>
        <taxon>Metazoa</taxon>
        <taxon>Ecdysozoa</taxon>
        <taxon>Tardigrada</taxon>
        <taxon>Eutardigrada</taxon>
        <taxon>Parachela</taxon>
        <taxon>Hypsibioidea</taxon>
        <taxon>Hypsibiidae</taxon>
        <taxon>Hypsibius</taxon>
    </lineage>
</organism>
<dbReference type="SMART" id="SM00631">
    <property type="entry name" value="Zn_pept"/>
    <property type="match status" value="1"/>
</dbReference>
<dbReference type="GO" id="GO:0005615">
    <property type="term" value="C:extracellular space"/>
    <property type="evidence" value="ECO:0007669"/>
    <property type="project" value="TreeGrafter"/>
</dbReference>
<evidence type="ECO:0000256" key="7">
    <source>
        <dbReference type="ARBA" id="ARBA00022801"/>
    </source>
</evidence>
<evidence type="ECO:0000256" key="12">
    <source>
        <dbReference type="SAM" id="SignalP"/>
    </source>
</evidence>
<evidence type="ECO:0000256" key="2">
    <source>
        <dbReference type="ARBA" id="ARBA00005988"/>
    </source>
</evidence>
<keyword evidence="3 14" id="KW-0121">Carboxypeptidase</keyword>
<keyword evidence="4" id="KW-0645">Protease</keyword>
<evidence type="ECO:0000313" key="14">
    <source>
        <dbReference type="EMBL" id="OWA50155.1"/>
    </source>
</evidence>
<dbReference type="Pfam" id="PF00246">
    <property type="entry name" value="Peptidase_M14"/>
    <property type="match status" value="1"/>
</dbReference>
<dbReference type="InterPro" id="IPR057246">
    <property type="entry name" value="CARBOXYPEPT_ZN_1"/>
</dbReference>
<dbReference type="Pfam" id="PF02244">
    <property type="entry name" value="Propep_M14"/>
    <property type="match status" value="1"/>
</dbReference>
<evidence type="ECO:0000259" key="13">
    <source>
        <dbReference type="PROSITE" id="PS52035"/>
    </source>
</evidence>
<keyword evidence="7" id="KW-0378">Hydrolase</keyword>
<evidence type="ECO:0000256" key="11">
    <source>
        <dbReference type="PROSITE-ProRule" id="PRU01379"/>
    </source>
</evidence>
<dbReference type="OrthoDB" id="3626597at2759"/>
<comment type="cofactor">
    <cofactor evidence="1">
        <name>Zn(2+)</name>
        <dbReference type="ChEBI" id="CHEBI:29105"/>
    </cofactor>
</comment>
<dbReference type="GO" id="GO:0008270">
    <property type="term" value="F:zinc ion binding"/>
    <property type="evidence" value="ECO:0007669"/>
    <property type="project" value="InterPro"/>
</dbReference>
<evidence type="ECO:0000256" key="4">
    <source>
        <dbReference type="ARBA" id="ARBA00022670"/>
    </source>
</evidence>
<dbReference type="InterPro" id="IPR003146">
    <property type="entry name" value="M14A_act_pep"/>
</dbReference>
<evidence type="ECO:0000256" key="3">
    <source>
        <dbReference type="ARBA" id="ARBA00022645"/>
    </source>
</evidence>
<accession>A0A9X6N9T7</accession>
<dbReference type="InterPro" id="IPR000834">
    <property type="entry name" value="Peptidase_M14"/>
</dbReference>
<dbReference type="PROSITE" id="PS00132">
    <property type="entry name" value="CARBOXYPEPT_ZN_1"/>
    <property type="match status" value="1"/>
</dbReference>
<evidence type="ECO:0000256" key="8">
    <source>
        <dbReference type="ARBA" id="ARBA00022833"/>
    </source>
</evidence>
<evidence type="ECO:0000256" key="9">
    <source>
        <dbReference type="ARBA" id="ARBA00023049"/>
    </source>
</evidence>
<comment type="similarity">
    <text evidence="2 11">Belongs to the peptidase M14 family.</text>
</comment>
<keyword evidence="15" id="KW-1185">Reference proteome</keyword>
<evidence type="ECO:0000313" key="15">
    <source>
        <dbReference type="Proteomes" id="UP000192578"/>
    </source>
</evidence>
<keyword evidence="9" id="KW-0482">Metalloprotease</keyword>
<dbReference type="AlphaFoldDB" id="A0A9X6N9T7"/>
<feature type="domain" description="Peptidase M14" evidence="13">
    <location>
        <begin position="134"/>
        <end position="439"/>
    </location>
</feature>
<keyword evidence="10" id="KW-1015">Disulfide bond</keyword>
<reference evidence="15" key="1">
    <citation type="submission" date="2017-01" db="EMBL/GenBank/DDBJ databases">
        <title>Comparative genomics of anhydrobiosis in the tardigrade Hypsibius dujardini.</title>
        <authorList>
            <person name="Yoshida Y."/>
            <person name="Koutsovoulos G."/>
            <person name="Laetsch D."/>
            <person name="Stevens L."/>
            <person name="Kumar S."/>
            <person name="Horikawa D."/>
            <person name="Ishino K."/>
            <person name="Komine S."/>
            <person name="Tomita M."/>
            <person name="Blaxter M."/>
            <person name="Arakawa K."/>
        </authorList>
    </citation>
    <scope>NUCLEOTIDE SEQUENCE [LARGE SCALE GENOMIC DNA]</scope>
    <source>
        <strain evidence="15">Z151</strain>
    </source>
</reference>
<dbReference type="PANTHER" id="PTHR11705">
    <property type="entry name" value="PROTEASE FAMILY M14 CARBOXYPEPTIDASE A,B"/>
    <property type="match status" value="1"/>
</dbReference>
<dbReference type="CDD" id="cd03860">
    <property type="entry name" value="M14_CP_A-B_like"/>
    <property type="match status" value="1"/>
</dbReference>
<evidence type="ECO:0000256" key="10">
    <source>
        <dbReference type="ARBA" id="ARBA00023157"/>
    </source>
</evidence>